<dbReference type="EMBL" id="UYSL01025510">
    <property type="protein sequence ID" value="VDL84518.1"/>
    <property type="molecule type" value="Genomic_DNA"/>
</dbReference>
<dbReference type="AlphaFoldDB" id="A0A0N4YU57"/>
<protein>
    <submittedName>
        <fullName evidence="4">Secreted protein</fullName>
    </submittedName>
</protein>
<name>A0A0N4YU57_NIPBR</name>
<keyword evidence="3" id="KW-1185">Reference proteome</keyword>
<evidence type="ECO:0000313" key="4">
    <source>
        <dbReference type="WBParaSite" id="NBR_0002077901-mRNA-1"/>
    </source>
</evidence>
<proteinExistence type="predicted"/>
<feature type="signal peptide" evidence="1">
    <location>
        <begin position="1"/>
        <end position="20"/>
    </location>
</feature>
<gene>
    <name evidence="2" type="ORF">NBR_LOCUS20780</name>
</gene>
<evidence type="ECO:0000313" key="2">
    <source>
        <dbReference type="EMBL" id="VDL84518.1"/>
    </source>
</evidence>
<dbReference type="WBParaSite" id="NBR_0002077901-mRNA-1">
    <property type="protein sequence ID" value="NBR_0002077901-mRNA-1"/>
    <property type="gene ID" value="NBR_0002077901"/>
</dbReference>
<evidence type="ECO:0000256" key="1">
    <source>
        <dbReference type="SAM" id="SignalP"/>
    </source>
</evidence>
<keyword evidence="1" id="KW-0732">Signal</keyword>
<sequence>MFSSLLFFFFAIAISSTIEGESAGNGNAEYLRRELEEICSSTLNEGNRNSRYDTQGCPRPSNRHYDVYATTFGTRRRRSDSCFTVMNVYENVRRARPFGPLTI</sequence>
<reference evidence="2 3" key="2">
    <citation type="submission" date="2018-11" db="EMBL/GenBank/DDBJ databases">
        <authorList>
            <consortium name="Pathogen Informatics"/>
        </authorList>
    </citation>
    <scope>NUCLEOTIDE SEQUENCE [LARGE SCALE GENOMIC DNA]</scope>
</reference>
<reference evidence="4" key="1">
    <citation type="submission" date="2017-02" db="UniProtKB">
        <authorList>
            <consortium name="WormBaseParasite"/>
        </authorList>
    </citation>
    <scope>IDENTIFICATION</scope>
</reference>
<organism evidence="4">
    <name type="scientific">Nippostrongylus brasiliensis</name>
    <name type="common">Rat hookworm</name>
    <dbReference type="NCBI Taxonomy" id="27835"/>
    <lineage>
        <taxon>Eukaryota</taxon>
        <taxon>Metazoa</taxon>
        <taxon>Ecdysozoa</taxon>
        <taxon>Nematoda</taxon>
        <taxon>Chromadorea</taxon>
        <taxon>Rhabditida</taxon>
        <taxon>Rhabditina</taxon>
        <taxon>Rhabditomorpha</taxon>
        <taxon>Strongyloidea</taxon>
        <taxon>Heligmosomidae</taxon>
        <taxon>Nippostrongylus</taxon>
    </lineage>
</organism>
<dbReference type="Proteomes" id="UP000271162">
    <property type="component" value="Unassembled WGS sequence"/>
</dbReference>
<feature type="chain" id="PRO_5043126144" evidence="1">
    <location>
        <begin position="21"/>
        <end position="103"/>
    </location>
</feature>
<evidence type="ECO:0000313" key="3">
    <source>
        <dbReference type="Proteomes" id="UP000271162"/>
    </source>
</evidence>
<accession>A0A0N4YU57</accession>